<dbReference type="Gene3D" id="3.10.620.30">
    <property type="match status" value="1"/>
</dbReference>
<sequence length="280" mass="32167">MNFKIIHETTYQFSHEVFLEPHYLRFRPKQTPFIDVTHFSIALESEPEGRSVIEDEEHNVIDFCWFEKLSTCFSIRVESSLQTKVFNPFNFIIHPESFNTLPFAYSKHQNQILYASLQKSSQVQALLTYTQDILKNANFNTITFLTNLTTQIHQDFSVEYREDGPPLSPEHTFRIKRGSCRDLSWLQIKLLRDQGIAARFVSGYFYFDMENPVFELHAWVEAFIPGTGWLGFDPSHGILTGNTHFPVASSAIPENTMPVSGGIRGSATSQLITNLTIEKC</sequence>
<dbReference type="InterPro" id="IPR038765">
    <property type="entry name" value="Papain-like_cys_pep_sf"/>
</dbReference>
<protein>
    <submittedName>
        <fullName evidence="2">Transglutaminase</fullName>
    </submittedName>
</protein>
<reference evidence="3" key="1">
    <citation type="submission" date="2016-02" db="EMBL/GenBank/DDBJ databases">
        <authorList>
            <person name="Schultz-Johansen M."/>
            <person name="Glaring M.A."/>
            <person name="Bech P.K."/>
            <person name="Stougaard P."/>
        </authorList>
    </citation>
    <scope>NUCLEOTIDE SEQUENCE [LARGE SCALE GENOMIC DNA]</scope>
    <source>
        <strain evidence="3">S66</strain>
    </source>
</reference>
<dbReference type="Pfam" id="PF01841">
    <property type="entry name" value="Transglut_core"/>
    <property type="match status" value="1"/>
</dbReference>
<evidence type="ECO:0000313" key="3">
    <source>
        <dbReference type="Proteomes" id="UP000070299"/>
    </source>
</evidence>
<dbReference type="STRING" id="1799789.AX660_19745"/>
<dbReference type="Pfam" id="PF08379">
    <property type="entry name" value="Bact_transglu_N"/>
    <property type="match status" value="1"/>
</dbReference>
<accession>A0A148KN77</accession>
<dbReference type="RefSeq" id="WP_068379277.1">
    <property type="nucleotide sequence ID" value="NZ_LSNE01000009.1"/>
</dbReference>
<dbReference type="SMART" id="SM00460">
    <property type="entry name" value="TGc"/>
    <property type="match status" value="1"/>
</dbReference>
<keyword evidence="3" id="KW-1185">Reference proteome</keyword>
<name>A0A148KN77_9ALTE</name>
<gene>
    <name evidence="2" type="ORF">AX660_19745</name>
</gene>
<dbReference type="InterPro" id="IPR013589">
    <property type="entry name" value="Bac_transglu_N"/>
</dbReference>
<dbReference type="PANTHER" id="PTHR33490:SF1">
    <property type="entry name" value="SLL1233 PROTEIN"/>
    <property type="match status" value="1"/>
</dbReference>
<organism evidence="2 3">
    <name type="scientific">Paraglaciecola hydrolytica</name>
    <dbReference type="NCBI Taxonomy" id="1799789"/>
    <lineage>
        <taxon>Bacteria</taxon>
        <taxon>Pseudomonadati</taxon>
        <taxon>Pseudomonadota</taxon>
        <taxon>Gammaproteobacteria</taxon>
        <taxon>Alteromonadales</taxon>
        <taxon>Alteromonadaceae</taxon>
        <taxon>Paraglaciecola</taxon>
    </lineage>
</organism>
<comment type="caution">
    <text evidence="2">The sequence shown here is derived from an EMBL/GenBank/DDBJ whole genome shotgun (WGS) entry which is preliminary data.</text>
</comment>
<dbReference type="EMBL" id="LSNE01000009">
    <property type="protein sequence ID" value="KXI27776.1"/>
    <property type="molecule type" value="Genomic_DNA"/>
</dbReference>
<dbReference type="PANTHER" id="PTHR33490">
    <property type="entry name" value="BLR5614 PROTEIN-RELATED"/>
    <property type="match status" value="1"/>
</dbReference>
<evidence type="ECO:0000313" key="2">
    <source>
        <dbReference type="EMBL" id="KXI27776.1"/>
    </source>
</evidence>
<dbReference type="SUPFAM" id="SSF54001">
    <property type="entry name" value="Cysteine proteinases"/>
    <property type="match status" value="1"/>
</dbReference>
<dbReference type="AlphaFoldDB" id="A0A148KN77"/>
<dbReference type="Proteomes" id="UP000070299">
    <property type="component" value="Unassembled WGS sequence"/>
</dbReference>
<evidence type="ECO:0000259" key="1">
    <source>
        <dbReference type="SMART" id="SM00460"/>
    </source>
</evidence>
<dbReference type="InterPro" id="IPR002931">
    <property type="entry name" value="Transglutaminase-like"/>
</dbReference>
<dbReference type="OrthoDB" id="9804872at2"/>
<feature type="domain" description="Transglutaminase-like" evidence="1">
    <location>
        <begin position="172"/>
        <end position="236"/>
    </location>
</feature>
<proteinExistence type="predicted"/>